<dbReference type="InterPro" id="IPR051311">
    <property type="entry name" value="DedA_domain"/>
</dbReference>
<dbReference type="GO" id="GO:0005886">
    <property type="term" value="C:plasma membrane"/>
    <property type="evidence" value="ECO:0007669"/>
    <property type="project" value="UniProtKB-ARBA"/>
</dbReference>
<dbReference type="Proteomes" id="UP000253083">
    <property type="component" value="Unassembled WGS sequence"/>
</dbReference>
<evidence type="ECO:0000256" key="1">
    <source>
        <dbReference type="SAM" id="Phobius"/>
    </source>
</evidence>
<sequence>MTYWLIFISAFGAATLLPFYSEFAVAAALQTEASPLWIWAIASLGNTLGAVVNWLLGRYLIHFQDRRWFPFKPNQLGRGQAWFNRYGVWTLLLAWLPIGGDVLTFIAGVMRVPLWLFVLLVGLGKSLRYAVVILTVLQVF</sequence>
<feature type="domain" description="VTT" evidence="2">
    <location>
        <begin position="25"/>
        <end position="134"/>
    </location>
</feature>
<feature type="transmembrane region" description="Helical" evidence="1">
    <location>
        <begin position="82"/>
        <end position="108"/>
    </location>
</feature>
<evidence type="ECO:0000259" key="2">
    <source>
        <dbReference type="Pfam" id="PF09335"/>
    </source>
</evidence>
<keyword evidence="1" id="KW-1133">Transmembrane helix</keyword>
<proteinExistence type="predicted"/>
<evidence type="ECO:0000313" key="4">
    <source>
        <dbReference type="Proteomes" id="UP000253083"/>
    </source>
</evidence>
<keyword evidence="1" id="KW-0472">Membrane</keyword>
<dbReference type="InParanoid" id="A0A395JJ62"/>
<dbReference type="PANTHER" id="PTHR42709:SF4">
    <property type="entry name" value="INNER MEMBRANE PROTEIN YQAA"/>
    <property type="match status" value="1"/>
</dbReference>
<dbReference type="PANTHER" id="PTHR42709">
    <property type="entry name" value="ALKALINE PHOSPHATASE LIKE PROTEIN"/>
    <property type="match status" value="1"/>
</dbReference>
<comment type="caution">
    <text evidence="3">The sequence shown here is derived from an EMBL/GenBank/DDBJ whole genome shotgun (WGS) entry which is preliminary data.</text>
</comment>
<evidence type="ECO:0000313" key="3">
    <source>
        <dbReference type="EMBL" id="RBP48714.1"/>
    </source>
</evidence>
<feature type="transmembrane region" description="Helical" evidence="1">
    <location>
        <begin position="36"/>
        <end position="61"/>
    </location>
</feature>
<dbReference type="EMBL" id="QNRT01000005">
    <property type="protein sequence ID" value="RBP48714.1"/>
    <property type="molecule type" value="Genomic_DNA"/>
</dbReference>
<dbReference type="AlphaFoldDB" id="A0A395JJ62"/>
<dbReference type="FunCoup" id="A0A395JJ62">
    <property type="interactions" value="39"/>
</dbReference>
<protein>
    <submittedName>
        <fullName evidence="3">Membrane protein YqaA with SNARE-associated domain</fullName>
    </submittedName>
</protein>
<gene>
    <name evidence="3" type="ORF">DFR28_10552</name>
</gene>
<dbReference type="Pfam" id="PF09335">
    <property type="entry name" value="VTT_dom"/>
    <property type="match status" value="1"/>
</dbReference>
<dbReference type="InterPro" id="IPR032816">
    <property type="entry name" value="VTT_dom"/>
</dbReference>
<organism evidence="3 4">
    <name type="scientific">Arenicella xantha</name>
    <dbReference type="NCBI Taxonomy" id="644221"/>
    <lineage>
        <taxon>Bacteria</taxon>
        <taxon>Pseudomonadati</taxon>
        <taxon>Pseudomonadota</taxon>
        <taxon>Gammaproteobacteria</taxon>
        <taxon>Arenicellales</taxon>
        <taxon>Arenicellaceae</taxon>
        <taxon>Arenicella</taxon>
    </lineage>
</organism>
<keyword evidence="4" id="KW-1185">Reference proteome</keyword>
<name>A0A395JJ62_9GAMM</name>
<keyword evidence="1" id="KW-0812">Transmembrane</keyword>
<feature type="transmembrane region" description="Helical" evidence="1">
    <location>
        <begin position="114"/>
        <end position="137"/>
    </location>
</feature>
<reference evidence="3 4" key="1">
    <citation type="submission" date="2018-06" db="EMBL/GenBank/DDBJ databases">
        <title>Genomic Encyclopedia of Type Strains, Phase IV (KMG-IV): sequencing the most valuable type-strain genomes for metagenomic binning, comparative biology and taxonomic classification.</title>
        <authorList>
            <person name="Goeker M."/>
        </authorList>
    </citation>
    <scope>NUCLEOTIDE SEQUENCE [LARGE SCALE GENOMIC DNA]</scope>
    <source>
        <strain evidence="3 4">DSM 24032</strain>
    </source>
</reference>
<accession>A0A395JJ62</accession>